<name>A0A9X1ZWK2_9GAMM</name>
<evidence type="ECO:0000313" key="4">
    <source>
        <dbReference type="Proteomes" id="UP001139333"/>
    </source>
</evidence>
<evidence type="ECO:0000313" key="3">
    <source>
        <dbReference type="EMBL" id="MCL1143751.1"/>
    </source>
</evidence>
<evidence type="ECO:0008006" key="5">
    <source>
        <dbReference type="Google" id="ProtNLM"/>
    </source>
</evidence>
<proteinExistence type="predicted"/>
<reference evidence="3" key="1">
    <citation type="submission" date="2022-01" db="EMBL/GenBank/DDBJ databases">
        <title>Whole genome-based taxonomy of the Shewanellaceae.</title>
        <authorList>
            <person name="Martin-Rodriguez A.J."/>
        </authorList>
    </citation>
    <scope>NUCLEOTIDE SEQUENCE</scope>
    <source>
        <strain evidence="3">DSM 16422</strain>
    </source>
</reference>
<feature type="signal peptide" evidence="2">
    <location>
        <begin position="1"/>
        <end position="23"/>
    </location>
</feature>
<keyword evidence="4" id="KW-1185">Reference proteome</keyword>
<feature type="region of interest" description="Disordered" evidence="1">
    <location>
        <begin position="38"/>
        <end position="63"/>
    </location>
</feature>
<protein>
    <recommendedName>
        <fullName evidence="5">RcnB family protein</fullName>
    </recommendedName>
</protein>
<gene>
    <name evidence="3" type="ORF">L2672_13795</name>
</gene>
<sequence>MRKLIIALLSASFLVFFCNYANAQAPLRLEHLDANASASQANRHLQHKPQHKPHHKPHHRPDRFNHRDPWRWGIGWNNHWGPSVGIGWGNYSRWGSRWGWRDPWYYGNRYRYRNSGYYDYPRRPAKVEPVAVQPVQRTTTSISYDTGIKSLPENARAFQQDGKIVYEWNGKVYRYDWATENYVVLDE</sequence>
<feature type="compositionally biased region" description="Basic residues" evidence="1">
    <location>
        <begin position="44"/>
        <end position="61"/>
    </location>
</feature>
<comment type="caution">
    <text evidence="3">The sequence shown here is derived from an EMBL/GenBank/DDBJ whole genome shotgun (WGS) entry which is preliminary data.</text>
</comment>
<evidence type="ECO:0000256" key="2">
    <source>
        <dbReference type="SAM" id="SignalP"/>
    </source>
</evidence>
<dbReference type="Proteomes" id="UP001139333">
    <property type="component" value="Unassembled WGS sequence"/>
</dbReference>
<accession>A0A9X1ZWK2</accession>
<dbReference type="AlphaFoldDB" id="A0A9X1ZWK2"/>
<dbReference type="RefSeq" id="WP_248996420.1">
    <property type="nucleotide sequence ID" value="NZ_JAKIKP010000011.1"/>
</dbReference>
<evidence type="ECO:0000256" key="1">
    <source>
        <dbReference type="SAM" id="MobiDB-lite"/>
    </source>
</evidence>
<keyword evidence="2" id="KW-0732">Signal</keyword>
<organism evidence="3 4">
    <name type="scientific">Shewanella gaetbuli</name>
    <dbReference type="NCBI Taxonomy" id="220752"/>
    <lineage>
        <taxon>Bacteria</taxon>
        <taxon>Pseudomonadati</taxon>
        <taxon>Pseudomonadota</taxon>
        <taxon>Gammaproteobacteria</taxon>
        <taxon>Alteromonadales</taxon>
        <taxon>Shewanellaceae</taxon>
        <taxon>Shewanella</taxon>
    </lineage>
</organism>
<feature type="chain" id="PRO_5040919480" description="RcnB family protein" evidence="2">
    <location>
        <begin position="24"/>
        <end position="187"/>
    </location>
</feature>
<dbReference type="EMBL" id="JAKIKP010000011">
    <property type="protein sequence ID" value="MCL1143751.1"/>
    <property type="molecule type" value="Genomic_DNA"/>
</dbReference>